<protein>
    <submittedName>
        <fullName evidence="2">DinB superfamily protein</fullName>
    </submittedName>
</protein>
<reference evidence="2 3" key="1">
    <citation type="submission" date="2016-10" db="EMBL/GenBank/DDBJ databases">
        <authorList>
            <person name="de Groot N.N."/>
        </authorList>
    </citation>
    <scope>NUCLEOTIDE SEQUENCE [LARGE SCALE GENOMIC DNA]</scope>
    <source>
        <strain evidence="2 3">DSM 527</strain>
    </source>
</reference>
<dbReference type="Proteomes" id="UP000199045">
    <property type="component" value="Unassembled WGS sequence"/>
</dbReference>
<proteinExistence type="predicted"/>
<dbReference type="Gene3D" id="1.20.120.450">
    <property type="entry name" value="dinb family like domain"/>
    <property type="match status" value="1"/>
</dbReference>
<accession>A0A1G7S8V1</accession>
<dbReference type="Pfam" id="PF12867">
    <property type="entry name" value="DinB_2"/>
    <property type="match status" value="1"/>
</dbReference>
<sequence>MKRTEWFKRTFPIIEDNGLLPCIMERLSGTPARVEEIIGQLDPDLLTIKPNGKWSIKEEIGHLGDIEPLWDRRIDDFVNGLTELRPADLTNQATHDADHNATKIVTLLQRFREQRQALVDKLLTLTDEQLERKALHPRLKTPMRVIDLAYFTAEHDDHHLACVREIVKEYSGEYKV</sequence>
<name>A0A1G7S8V1_CHIFI</name>
<evidence type="ECO:0000259" key="1">
    <source>
        <dbReference type="Pfam" id="PF12867"/>
    </source>
</evidence>
<dbReference type="AlphaFoldDB" id="A0A1G7S8V1"/>
<evidence type="ECO:0000313" key="2">
    <source>
        <dbReference type="EMBL" id="SDG19352.1"/>
    </source>
</evidence>
<organism evidence="2 3">
    <name type="scientific">Chitinophaga filiformis</name>
    <name type="common">Myxococcus filiformis</name>
    <name type="synonym">Flexibacter filiformis</name>
    <dbReference type="NCBI Taxonomy" id="104663"/>
    <lineage>
        <taxon>Bacteria</taxon>
        <taxon>Pseudomonadati</taxon>
        <taxon>Bacteroidota</taxon>
        <taxon>Chitinophagia</taxon>
        <taxon>Chitinophagales</taxon>
        <taxon>Chitinophagaceae</taxon>
        <taxon>Chitinophaga</taxon>
    </lineage>
</organism>
<feature type="domain" description="DinB-like" evidence="1">
    <location>
        <begin position="27"/>
        <end position="162"/>
    </location>
</feature>
<dbReference type="OrthoDB" id="1431064at2"/>
<dbReference type="InterPro" id="IPR024775">
    <property type="entry name" value="DinB-like"/>
</dbReference>
<dbReference type="RefSeq" id="WP_089833575.1">
    <property type="nucleotide sequence ID" value="NZ_FNBN01000003.1"/>
</dbReference>
<dbReference type="InterPro" id="IPR034660">
    <property type="entry name" value="DinB/YfiT-like"/>
</dbReference>
<dbReference type="EMBL" id="FNBN01000003">
    <property type="protein sequence ID" value="SDG19352.1"/>
    <property type="molecule type" value="Genomic_DNA"/>
</dbReference>
<gene>
    <name evidence="2" type="ORF">SAMN04488121_103777</name>
</gene>
<dbReference type="SUPFAM" id="SSF109854">
    <property type="entry name" value="DinB/YfiT-like putative metalloenzymes"/>
    <property type="match status" value="1"/>
</dbReference>
<evidence type="ECO:0000313" key="3">
    <source>
        <dbReference type="Proteomes" id="UP000199045"/>
    </source>
</evidence>